<dbReference type="Proteomes" id="UP000032707">
    <property type="component" value="Unassembled WGS sequence"/>
</dbReference>
<protein>
    <submittedName>
        <fullName evidence="1">Uncharacterized protein</fullName>
    </submittedName>
</protein>
<accession>E6MYK8</accession>
<comment type="caution">
    <text evidence="1">The sequence shown here is derived from an EMBL/GenBank/DDBJ whole genome shotgun (WGS) entry which is preliminary data.</text>
</comment>
<evidence type="ECO:0000313" key="2">
    <source>
        <dbReference type="Proteomes" id="UP000032707"/>
    </source>
</evidence>
<organism evidence="1 2">
    <name type="scientific">Neisseria meningitidis serogroup B / serotype 15 (strain H44/76)</name>
    <dbReference type="NCBI Taxonomy" id="909420"/>
    <lineage>
        <taxon>Bacteria</taxon>
        <taxon>Pseudomonadati</taxon>
        <taxon>Pseudomonadota</taxon>
        <taxon>Betaproteobacteria</taxon>
        <taxon>Neisseriales</taxon>
        <taxon>Neisseriaceae</taxon>
        <taxon>Neisseria</taxon>
    </lineage>
</organism>
<gene>
    <name evidence="1" type="ORF">NMH_1592</name>
</gene>
<proteinExistence type="predicted"/>
<sequence length="37" mass="4125">MPCAADAAAFVFWERADAPADVIPCCDCGKNRLRYNY</sequence>
<dbReference type="AlphaFoldDB" id="E6MYK8"/>
<reference evidence="1 2" key="1">
    <citation type="journal article" date="2011" name="J. Bacteriol.">
        <title>Genome sequence of Neisseria meningitidis serogroup B strain H44/76.</title>
        <authorList>
            <person name="Piet J.R."/>
            <person name="Huis In 't Veld R.A."/>
            <person name="van Schaik B.D."/>
            <person name="van Kampen A.H."/>
            <person name="Baas F."/>
            <person name="van de Beek D."/>
            <person name="Pannekoek Y."/>
            <person name="van der Ende A."/>
        </authorList>
    </citation>
    <scope>NUCLEOTIDE SEQUENCE [LARGE SCALE GENOMIC DNA]</scope>
    <source>
        <strain evidence="1 2">H44/76</strain>
    </source>
</reference>
<name>E6MYK8_NEIMH</name>
<dbReference type="EMBL" id="AEQZ01000037">
    <property type="protein sequence ID" value="EFV63429.1"/>
    <property type="molecule type" value="Genomic_DNA"/>
</dbReference>
<evidence type="ECO:0000313" key="1">
    <source>
        <dbReference type="EMBL" id="EFV63429.1"/>
    </source>
</evidence>